<accession>A0A5C6U0M2</accession>
<evidence type="ECO:0000256" key="2">
    <source>
        <dbReference type="ARBA" id="ARBA00022553"/>
    </source>
</evidence>
<dbReference type="InterPro" id="IPR016039">
    <property type="entry name" value="Thiolase-like"/>
</dbReference>
<dbReference type="PANTHER" id="PTHR43775">
    <property type="entry name" value="FATTY ACID SYNTHASE"/>
    <property type="match status" value="1"/>
</dbReference>
<keyword evidence="1" id="KW-0596">Phosphopantetheine</keyword>
<evidence type="ECO:0000256" key="3">
    <source>
        <dbReference type="ARBA" id="ARBA00022679"/>
    </source>
</evidence>
<protein>
    <recommendedName>
        <fullName evidence="5">Beta-ketoacyl synthase-like N-terminal domain-containing protein</fullName>
    </recommendedName>
</protein>
<dbReference type="Pfam" id="PF00109">
    <property type="entry name" value="ketoacyl-synt"/>
    <property type="match status" value="1"/>
</dbReference>
<feature type="region of interest" description="Disordered" evidence="4">
    <location>
        <begin position="90"/>
        <end position="109"/>
    </location>
</feature>
<evidence type="ECO:0000313" key="7">
    <source>
        <dbReference type="Proteomes" id="UP000321832"/>
    </source>
</evidence>
<proteinExistence type="predicted"/>
<dbReference type="AlphaFoldDB" id="A0A5C6U0M2"/>
<dbReference type="GO" id="GO:0004312">
    <property type="term" value="F:fatty acid synthase activity"/>
    <property type="evidence" value="ECO:0007669"/>
    <property type="project" value="TreeGrafter"/>
</dbReference>
<dbReference type="PROSITE" id="PS00606">
    <property type="entry name" value="KS3_1"/>
    <property type="match status" value="1"/>
</dbReference>
<dbReference type="InterPro" id="IPR014030">
    <property type="entry name" value="Ketoacyl_synth_N"/>
</dbReference>
<dbReference type="PANTHER" id="PTHR43775:SF37">
    <property type="entry name" value="SI:DKEY-61P9.11"/>
    <property type="match status" value="1"/>
</dbReference>
<dbReference type="Proteomes" id="UP000321832">
    <property type="component" value="Unassembled WGS sequence"/>
</dbReference>
<organism evidence="6 7">
    <name type="scientific">Piscinibacter aquaticus</name>
    <dbReference type="NCBI Taxonomy" id="392597"/>
    <lineage>
        <taxon>Bacteria</taxon>
        <taxon>Pseudomonadati</taxon>
        <taxon>Pseudomonadota</taxon>
        <taxon>Betaproteobacteria</taxon>
        <taxon>Burkholderiales</taxon>
        <taxon>Sphaerotilaceae</taxon>
        <taxon>Piscinibacter</taxon>
    </lineage>
</organism>
<dbReference type="GO" id="GO:0006633">
    <property type="term" value="P:fatty acid biosynthetic process"/>
    <property type="evidence" value="ECO:0007669"/>
    <property type="project" value="InterPro"/>
</dbReference>
<gene>
    <name evidence="6" type="ORF">FSC37_09590</name>
</gene>
<dbReference type="InterPro" id="IPR018201">
    <property type="entry name" value="Ketoacyl_synth_AS"/>
</dbReference>
<keyword evidence="2" id="KW-0597">Phosphoprotein</keyword>
<comment type="caution">
    <text evidence="6">The sequence shown here is derived from an EMBL/GenBank/DDBJ whole genome shotgun (WGS) entry which is preliminary data.</text>
</comment>
<feature type="domain" description="Beta-ketoacyl synthase-like N-terminal" evidence="5">
    <location>
        <begin position="10"/>
        <end position="61"/>
    </location>
</feature>
<keyword evidence="3" id="KW-0808">Transferase</keyword>
<evidence type="ECO:0000256" key="4">
    <source>
        <dbReference type="SAM" id="MobiDB-lite"/>
    </source>
</evidence>
<dbReference type="GO" id="GO:0004315">
    <property type="term" value="F:3-oxoacyl-[acyl-carrier-protein] synthase activity"/>
    <property type="evidence" value="ECO:0007669"/>
    <property type="project" value="InterPro"/>
</dbReference>
<reference evidence="6 7" key="1">
    <citation type="submission" date="2019-08" db="EMBL/GenBank/DDBJ databases">
        <authorList>
            <person name="Khan S.A."/>
            <person name="Jeon C.O."/>
            <person name="Jeong S.E."/>
        </authorList>
    </citation>
    <scope>NUCLEOTIDE SEQUENCE [LARGE SCALE GENOMIC DNA]</scope>
    <source>
        <strain evidence="7">IMCC1728</strain>
    </source>
</reference>
<dbReference type="EMBL" id="VOPW01000001">
    <property type="protein sequence ID" value="TXC66090.1"/>
    <property type="molecule type" value="Genomic_DNA"/>
</dbReference>
<sequence length="109" mass="11367">MTCPIRRAATSTATGTALNAAAGRVSFTFGFRGPCMAIDTACSSSLVAIHTACQSLRNGERPGAGRRSELHPLARSFVLISKWGCCRRTDAARPSTPRPTASCAARAAV</sequence>
<dbReference type="SUPFAM" id="SSF53901">
    <property type="entry name" value="Thiolase-like"/>
    <property type="match status" value="1"/>
</dbReference>
<name>A0A5C6U0M2_9BURK</name>
<dbReference type="InterPro" id="IPR050091">
    <property type="entry name" value="PKS_NRPS_Biosynth_Enz"/>
</dbReference>
<keyword evidence="7" id="KW-1185">Reference proteome</keyword>
<dbReference type="Gene3D" id="3.40.47.10">
    <property type="match status" value="1"/>
</dbReference>
<evidence type="ECO:0000259" key="5">
    <source>
        <dbReference type="Pfam" id="PF00109"/>
    </source>
</evidence>
<evidence type="ECO:0000313" key="6">
    <source>
        <dbReference type="EMBL" id="TXC66090.1"/>
    </source>
</evidence>
<evidence type="ECO:0000256" key="1">
    <source>
        <dbReference type="ARBA" id="ARBA00022450"/>
    </source>
</evidence>